<dbReference type="EMBL" id="CP021780">
    <property type="protein sequence ID" value="ASA20043.1"/>
    <property type="molecule type" value="Genomic_DNA"/>
</dbReference>
<dbReference type="InterPro" id="IPR038029">
    <property type="entry name" value="GbiG_N_sf"/>
</dbReference>
<dbReference type="Gene3D" id="3.30.420.180">
    <property type="entry name" value="CobE/GbiG C-terminal domain"/>
    <property type="match status" value="1"/>
</dbReference>
<evidence type="ECO:0000259" key="2">
    <source>
        <dbReference type="Pfam" id="PF11760"/>
    </source>
</evidence>
<proteinExistence type="predicted"/>
<dbReference type="Gene3D" id="3.40.50.11220">
    <property type="match status" value="1"/>
</dbReference>
<evidence type="ECO:0000259" key="3">
    <source>
        <dbReference type="Pfam" id="PF11761"/>
    </source>
</evidence>
<reference evidence="4 5" key="1">
    <citation type="submission" date="2017-06" db="EMBL/GenBank/DDBJ databases">
        <title>Complete genome sequence of Paenibacillus donghaensis KCTC 13049T isolated from East Sea sediment, South Korea.</title>
        <authorList>
            <person name="Jung B.K."/>
            <person name="Hong S.-J."/>
            <person name="Shin J.-H."/>
        </authorList>
    </citation>
    <scope>NUCLEOTIDE SEQUENCE [LARGE SCALE GENOMIC DNA]</scope>
    <source>
        <strain evidence="4 5">KCTC 13049</strain>
    </source>
</reference>
<accession>A0A2Z2KB17</accession>
<dbReference type="Proteomes" id="UP000249890">
    <property type="component" value="Chromosome"/>
</dbReference>
<dbReference type="InterPro" id="IPR002750">
    <property type="entry name" value="CobE/GbiG_C"/>
</dbReference>
<evidence type="ECO:0000313" key="4">
    <source>
        <dbReference type="EMBL" id="ASA20043.1"/>
    </source>
</evidence>
<sequence>MEYRQNKYAAVAITRNGIQLARRLGERLEGSVVYGYSKYSDGAAEGPNCYFFDQPLQELLPRLFAQYEGIILFFSLGAVVRLIAPLLQDKKTDPAVIAIDEQGRHVISVLSGHLGGANALTLTIAGLLESRPVITTASDVQGNLAVDLLGQEYGWRADSFEGMKTVSAALVNGEPVVLLQESGERGWLQAGTALPGHVRLCRTMTEATAAPFTAAILVTDRLLADSELLALGSRSVLYRPRSLVLGIGCNRGTSAEELEATVEAVLKEQRLSLSSVRNVATIDLKGDEAGLLTLCGKYGWELALFTPAQLNTVPLETPSAVVFRATGAYGVCEPAAVLSSGAEDLLLGKRASGNVTVAIARILFDGAEEEET</sequence>
<dbReference type="SUPFAM" id="SSF159672">
    <property type="entry name" value="CbiG N-terminal domain-like"/>
    <property type="match status" value="1"/>
</dbReference>
<dbReference type="InterPro" id="IPR052553">
    <property type="entry name" value="CbiG_hydrolase"/>
</dbReference>
<organism evidence="4 5">
    <name type="scientific">Paenibacillus donghaensis</name>
    <dbReference type="NCBI Taxonomy" id="414771"/>
    <lineage>
        <taxon>Bacteria</taxon>
        <taxon>Bacillati</taxon>
        <taxon>Bacillota</taxon>
        <taxon>Bacilli</taxon>
        <taxon>Bacillales</taxon>
        <taxon>Paenibacillaceae</taxon>
        <taxon>Paenibacillus</taxon>
    </lineage>
</organism>
<dbReference type="OrthoDB" id="9781023at2"/>
<dbReference type="KEGG" id="pdh:B9T62_04070"/>
<gene>
    <name evidence="4" type="ORF">B9T62_04070</name>
</gene>
<dbReference type="SUPFAM" id="SSF159664">
    <property type="entry name" value="CobE/GbiG C-terminal domain-like"/>
    <property type="match status" value="1"/>
</dbReference>
<dbReference type="InterPro" id="IPR036518">
    <property type="entry name" value="CobE/GbiG_C_sf"/>
</dbReference>
<protein>
    <submittedName>
        <fullName evidence="4">Cobalamin biosynthesis protein CbiG</fullName>
    </submittedName>
</protein>
<dbReference type="Pfam" id="PF11761">
    <property type="entry name" value="CbiG_mid"/>
    <property type="match status" value="1"/>
</dbReference>
<dbReference type="PANTHER" id="PTHR37477">
    <property type="entry name" value="COBALT-PRECORRIN-5A HYDROLASE"/>
    <property type="match status" value="1"/>
</dbReference>
<dbReference type="InterPro" id="IPR021745">
    <property type="entry name" value="CbiG_mid"/>
</dbReference>
<evidence type="ECO:0000313" key="5">
    <source>
        <dbReference type="Proteomes" id="UP000249890"/>
    </source>
</evidence>
<dbReference type="PANTHER" id="PTHR37477:SF1">
    <property type="entry name" value="COBALT-PRECORRIN-5A HYDROLASE"/>
    <property type="match status" value="1"/>
</dbReference>
<dbReference type="GO" id="GO:0009236">
    <property type="term" value="P:cobalamin biosynthetic process"/>
    <property type="evidence" value="ECO:0007669"/>
    <property type="project" value="InterPro"/>
</dbReference>
<dbReference type="AlphaFoldDB" id="A0A2Z2KB17"/>
<dbReference type="Pfam" id="PF01890">
    <property type="entry name" value="CbiG_C"/>
    <property type="match status" value="1"/>
</dbReference>
<name>A0A2Z2KB17_9BACL</name>
<dbReference type="Pfam" id="PF11760">
    <property type="entry name" value="CbiG_N"/>
    <property type="match status" value="1"/>
</dbReference>
<feature type="domain" description="CobE/GbiG C-terminal" evidence="1">
    <location>
        <begin position="243"/>
        <end position="360"/>
    </location>
</feature>
<feature type="domain" description="Cobalamin biosynthesis central region" evidence="3">
    <location>
        <begin position="145"/>
        <end position="227"/>
    </location>
</feature>
<evidence type="ECO:0000259" key="1">
    <source>
        <dbReference type="Pfam" id="PF01890"/>
    </source>
</evidence>
<dbReference type="InterPro" id="IPR021744">
    <property type="entry name" value="CbiG_N"/>
</dbReference>
<feature type="domain" description="Cobalamin synthesis G N-terminal" evidence="2">
    <location>
        <begin position="59"/>
        <end position="139"/>
    </location>
</feature>
<dbReference type="RefSeq" id="WP_087914066.1">
    <property type="nucleotide sequence ID" value="NZ_CP021780.1"/>
</dbReference>
<keyword evidence="5" id="KW-1185">Reference proteome</keyword>